<dbReference type="EMBL" id="WMIG01000032">
    <property type="protein sequence ID" value="MTH62359.1"/>
    <property type="molecule type" value="Genomic_DNA"/>
</dbReference>
<sequence length="549" mass="62577">MIDAHLDMVRVLVGRGIMCSICSKNDFAQAQAKLEELGIWDLFVFPHIAWSPKGQAIAQMIEEMGLRAENVLFLDDNHLNLEEAAFFCPGIMTIDASKGGLPGLLDLPQLKGKDDRDHSRLTQYKVMEQKKDERENSGLSNVEFLRQSQIRIRIVTDVENHMDRVLELLNRTNQLNFTKIRANTPEERVALDELLAVSGMHAGLVQVQDRYGDYGTVGFFCVRTKYSGTAVHHFAFSCRTLNMGVEQWVWNYLGRPEFKVVGPVASSLEQPDKIDWITEVSDFGASTNPLDDRRLCLIGGCDLLQVSFYCGTNRDEFVNKQDDQGMLVRYDDVGFILNPRQPQLKHSMPLNKLVGQSLEDMLALDRSIRASDLILLSLYFSVPSDLFFTYGGSEWGGEFWATIPPRRFNKLMKLPELAKRFSKEMYHRRLTLEERLELTRRSLERVDSLRAPQAPLFLLSAVTQHGEQALRTYEIRESYNAMCRNFCRSTSNAHFIDIDQLLAPEDFVDSDHYTRTGYFKIAEFVNSYARPIVDASALVNVEGSDREAA</sequence>
<dbReference type="Gene3D" id="3.40.50.1000">
    <property type="entry name" value="HAD superfamily/HAD-like"/>
    <property type="match status" value="1"/>
</dbReference>
<dbReference type="InterPro" id="IPR036412">
    <property type="entry name" value="HAD-like_sf"/>
</dbReference>
<gene>
    <name evidence="1" type="ORF">GL300_24545</name>
</gene>
<dbReference type="SUPFAM" id="SSF52266">
    <property type="entry name" value="SGNH hydrolase"/>
    <property type="match status" value="1"/>
</dbReference>
<evidence type="ECO:0008006" key="3">
    <source>
        <dbReference type="Google" id="ProtNLM"/>
    </source>
</evidence>
<name>A0A844HT70_9RHOB</name>
<dbReference type="InterPro" id="IPR036514">
    <property type="entry name" value="SGNH_hydro_sf"/>
</dbReference>
<dbReference type="GO" id="GO:0016788">
    <property type="term" value="F:hydrolase activity, acting on ester bonds"/>
    <property type="evidence" value="ECO:0007669"/>
    <property type="project" value="UniProtKB-ARBA"/>
</dbReference>
<dbReference type="Proteomes" id="UP000449846">
    <property type="component" value="Unassembled WGS sequence"/>
</dbReference>
<keyword evidence="2" id="KW-1185">Reference proteome</keyword>
<comment type="caution">
    <text evidence="1">The sequence shown here is derived from an EMBL/GenBank/DDBJ whole genome shotgun (WGS) entry which is preliminary data.</text>
</comment>
<dbReference type="SUPFAM" id="SSF56784">
    <property type="entry name" value="HAD-like"/>
    <property type="match status" value="1"/>
</dbReference>
<protein>
    <recommendedName>
        <fullName evidence="3">FkbH-like domain-containing protein</fullName>
    </recommendedName>
</protein>
<reference evidence="1 2" key="1">
    <citation type="submission" date="2019-11" db="EMBL/GenBank/DDBJ databases">
        <authorList>
            <person name="Dong K."/>
        </authorList>
    </citation>
    <scope>NUCLEOTIDE SEQUENCE [LARGE SCALE GENOMIC DNA]</scope>
    <source>
        <strain evidence="1 2">NBRC 112902</strain>
    </source>
</reference>
<dbReference type="InterPro" id="IPR023214">
    <property type="entry name" value="HAD_sf"/>
</dbReference>
<dbReference type="OrthoDB" id="323926at2"/>
<dbReference type="AlphaFoldDB" id="A0A844HT70"/>
<dbReference type="Gene3D" id="3.40.50.1110">
    <property type="entry name" value="SGNH hydrolase"/>
    <property type="match status" value="1"/>
</dbReference>
<evidence type="ECO:0000313" key="1">
    <source>
        <dbReference type="EMBL" id="MTH62359.1"/>
    </source>
</evidence>
<evidence type="ECO:0000313" key="2">
    <source>
        <dbReference type="Proteomes" id="UP000449846"/>
    </source>
</evidence>
<proteinExistence type="predicted"/>
<dbReference type="RefSeq" id="WP_155042305.1">
    <property type="nucleotide sequence ID" value="NZ_WMIG01000032.1"/>
</dbReference>
<organism evidence="1 2">
    <name type="scientific">Paracoccus litorisediminis</name>
    <dbReference type="NCBI Taxonomy" id="2006130"/>
    <lineage>
        <taxon>Bacteria</taxon>
        <taxon>Pseudomonadati</taxon>
        <taxon>Pseudomonadota</taxon>
        <taxon>Alphaproteobacteria</taxon>
        <taxon>Rhodobacterales</taxon>
        <taxon>Paracoccaceae</taxon>
        <taxon>Paracoccus</taxon>
    </lineage>
</organism>
<accession>A0A844HT70</accession>